<evidence type="ECO:0000313" key="4">
    <source>
        <dbReference type="Proteomes" id="UP001199469"/>
    </source>
</evidence>
<dbReference type="Pfam" id="PF00149">
    <property type="entry name" value="Metallophos"/>
    <property type="match status" value="1"/>
</dbReference>
<dbReference type="EMBL" id="JAJNDB010000006">
    <property type="protein sequence ID" value="MCD2196794.1"/>
    <property type="molecule type" value="Genomic_DNA"/>
</dbReference>
<accession>A0ABS8PII5</accession>
<dbReference type="Gene3D" id="3.60.21.10">
    <property type="match status" value="1"/>
</dbReference>
<name>A0ABS8PII5_9PSEU</name>
<feature type="compositionally biased region" description="Basic and acidic residues" evidence="1">
    <location>
        <begin position="80"/>
        <end position="90"/>
    </location>
</feature>
<keyword evidence="4" id="KW-1185">Reference proteome</keyword>
<dbReference type="RefSeq" id="WP_230738670.1">
    <property type="nucleotide sequence ID" value="NZ_JAJNDB010000006.1"/>
</dbReference>
<dbReference type="InterPro" id="IPR004843">
    <property type="entry name" value="Calcineurin-like_PHP"/>
</dbReference>
<evidence type="ECO:0000256" key="1">
    <source>
        <dbReference type="SAM" id="MobiDB-lite"/>
    </source>
</evidence>
<evidence type="ECO:0000313" key="3">
    <source>
        <dbReference type="EMBL" id="MCD2196794.1"/>
    </source>
</evidence>
<feature type="region of interest" description="Disordered" evidence="1">
    <location>
        <begin position="426"/>
        <end position="455"/>
    </location>
</feature>
<evidence type="ECO:0000259" key="2">
    <source>
        <dbReference type="Pfam" id="PF00149"/>
    </source>
</evidence>
<dbReference type="InterPro" id="IPR029052">
    <property type="entry name" value="Metallo-depent_PP-like"/>
</dbReference>
<proteinExistence type="predicted"/>
<feature type="region of interest" description="Disordered" evidence="1">
    <location>
        <begin position="80"/>
        <end position="104"/>
    </location>
</feature>
<dbReference type="SUPFAM" id="SSF56300">
    <property type="entry name" value="Metallo-dependent phosphatases"/>
    <property type="match status" value="1"/>
</dbReference>
<organism evidence="3 4">
    <name type="scientific">Actinomycetospora endophytica</name>
    <dbReference type="NCBI Taxonomy" id="2291215"/>
    <lineage>
        <taxon>Bacteria</taxon>
        <taxon>Bacillati</taxon>
        <taxon>Actinomycetota</taxon>
        <taxon>Actinomycetes</taxon>
        <taxon>Pseudonocardiales</taxon>
        <taxon>Pseudonocardiaceae</taxon>
        <taxon>Actinomycetospora</taxon>
    </lineage>
</organism>
<sequence length="455" mass="50776">MIDDAVDKSAVLAGTSHLLARTPRWRTLVDPRLGLGSLLLRGAMRAERKTLPEEPGQADRKAYIPRDMLLSLFQAEHEEHLDREHPEHLTTAEAPKPMGSRSVEPFSEGRGIDRGFVTGFLRTLPVHLFRRIRFRLPAGQPRQQPLAENARVVVVGDWGTGEGLAIEVAARMREAIEEAGDREVHVVHLGDIYYAGTPAEARRRFLDHWPVTDADEHPSWCLNGNHDMYSAGRGLTRVVLTDPRFAAQRTTAGAITTEFLLANRHWSLIGLDTSWKFRLRDPRGGAGHLSRRQSRWVTRHVQAHPDHRTMLFSHHQPITWGDHGVEPIGNLLDRTRALRQAGRLTGWLWGHEHKLIAYGDHSGIGYATCMGHGAILETPPEHPHPGEFDATFTDPEGLTWRMPGFAVLDLDGPTMRVRYLDKNGRTWRPEDVLPTPSADDGSAGGNPNDAARAGS</sequence>
<protein>
    <submittedName>
        <fullName evidence="3">Metallophosphoesterase</fullName>
    </submittedName>
</protein>
<comment type="caution">
    <text evidence="3">The sequence shown here is derived from an EMBL/GenBank/DDBJ whole genome shotgun (WGS) entry which is preliminary data.</text>
</comment>
<gene>
    <name evidence="3" type="ORF">LQ327_25820</name>
</gene>
<dbReference type="Proteomes" id="UP001199469">
    <property type="component" value="Unassembled WGS sequence"/>
</dbReference>
<reference evidence="3 4" key="1">
    <citation type="submission" date="2021-11" db="EMBL/GenBank/DDBJ databases">
        <title>Draft genome sequence of Actinomycetospora sp. SF1 isolated from the rhizosphere soil.</title>
        <authorList>
            <person name="Duangmal K."/>
            <person name="Chantavorakit T."/>
        </authorList>
    </citation>
    <scope>NUCLEOTIDE SEQUENCE [LARGE SCALE GENOMIC DNA]</scope>
    <source>
        <strain evidence="3 4">TBRC 5722</strain>
    </source>
</reference>
<feature type="domain" description="Calcineurin-like phosphoesterase" evidence="2">
    <location>
        <begin position="151"/>
        <end position="354"/>
    </location>
</feature>